<evidence type="ECO:0000313" key="2">
    <source>
        <dbReference type="Proteomes" id="UP001642540"/>
    </source>
</evidence>
<reference evidence="1 2" key="1">
    <citation type="submission" date="2024-08" db="EMBL/GenBank/DDBJ databases">
        <authorList>
            <person name="Cucini C."/>
            <person name="Frati F."/>
        </authorList>
    </citation>
    <scope>NUCLEOTIDE SEQUENCE [LARGE SCALE GENOMIC DNA]</scope>
</reference>
<keyword evidence="2" id="KW-1185">Reference proteome</keyword>
<evidence type="ECO:0000313" key="1">
    <source>
        <dbReference type="EMBL" id="CAL8128892.1"/>
    </source>
</evidence>
<dbReference type="Proteomes" id="UP001642540">
    <property type="component" value="Unassembled WGS sequence"/>
</dbReference>
<name>A0ABP1RIN9_9HEXA</name>
<organism evidence="1 2">
    <name type="scientific">Orchesella dallaii</name>
    <dbReference type="NCBI Taxonomy" id="48710"/>
    <lineage>
        <taxon>Eukaryota</taxon>
        <taxon>Metazoa</taxon>
        <taxon>Ecdysozoa</taxon>
        <taxon>Arthropoda</taxon>
        <taxon>Hexapoda</taxon>
        <taxon>Collembola</taxon>
        <taxon>Entomobryomorpha</taxon>
        <taxon>Entomobryoidea</taxon>
        <taxon>Orchesellidae</taxon>
        <taxon>Orchesellinae</taxon>
        <taxon>Orchesella</taxon>
    </lineage>
</organism>
<gene>
    <name evidence="1" type="ORF">ODALV1_LOCUS22653</name>
</gene>
<sequence>MSENSLSVLFGAMADTPYSSESDEDSSRMSEKQKEAFRKFVCENFKSDIHCIRCFYHFYLGILTIVSNRAAFNISFYNSSFNVYTELYHRFENRRPMRTLNAFMEDSFHFYEKLENLLQISNLEKCSTFSLYAPIIYDRQYRCWVNCSMIKRKICTGRKHNHFDSEYPKIEEYLL</sequence>
<comment type="caution">
    <text evidence="1">The sequence shown here is derived from an EMBL/GenBank/DDBJ whole genome shotgun (WGS) entry which is preliminary data.</text>
</comment>
<protein>
    <submittedName>
        <fullName evidence="1">Uncharacterized protein</fullName>
    </submittedName>
</protein>
<accession>A0ABP1RIN9</accession>
<dbReference type="EMBL" id="CAXLJM020000075">
    <property type="protein sequence ID" value="CAL8128892.1"/>
    <property type="molecule type" value="Genomic_DNA"/>
</dbReference>
<proteinExistence type="predicted"/>